<dbReference type="EMBL" id="JABBFX010000001">
    <property type="protein sequence ID" value="NML43216.1"/>
    <property type="molecule type" value="Genomic_DNA"/>
</dbReference>
<gene>
    <name evidence="4" type="ORF">HHL11_05600</name>
</gene>
<keyword evidence="1 2" id="KW-0597">Phosphoprotein</keyword>
<dbReference type="SUPFAM" id="SSF52172">
    <property type="entry name" value="CheY-like"/>
    <property type="match status" value="1"/>
</dbReference>
<protein>
    <submittedName>
        <fullName evidence="4">Response regulator</fullName>
    </submittedName>
</protein>
<evidence type="ECO:0000313" key="4">
    <source>
        <dbReference type="EMBL" id="NML43216.1"/>
    </source>
</evidence>
<dbReference type="InterPro" id="IPR050595">
    <property type="entry name" value="Bact_response_regulator"/>
</dbReference>
<dbReference type="PANTHER" id="PTHR44591">
    <property type="entry name" value="STRESS RESPONSE REGULATOR PROTEIN 1"/>
    <property type="match status" value="1"/>
</dbReference>
<dbReference type="PROSITE" id="PS50110">
    <property type="entry name" value="RESPONSE_REGULATORY"/>
    <property type="match status" value="1"/>
</dbReference>
<evidence type="ECO:0000256" key="2">
    <source>
        <dbReference type="PROSITE-ProRule" id="PRU00169"/>
    </source>
</evidence>
<name>A0A848GX27_9BURK</name>
<dbReference type="RefSeq" id="WP_169417439.1">
    <property type="nucleotide sequence ID" value="NZ_JABBFX010000001.1"/>
</dbReference>
<dbReference type="Pfam" id="PF00072">
    <property type="entry name" value="Response_reg"/>
    <property type="match status" value="1"/>
</dbReference>
<dbReference type="AlphaFoldDB" id="A0A848GX27"/>
<keyword evidence="5" id="KW-1185">Reference proteome</keyword>
<accession>A0A848GX27</accession>
<dbReference type="GO" id="GO:0000160">
    <property type="term" value="P:phosphorelay signal transduction system"/>
    <property type="evidence" value="ECO:0007669"/>
    <property type="project" value="InterPro"/>
</dbReference>
<dbReference type="Gene3D" id="3.40.50.2300">
    <property type="match status" value="1"/>
</dbReference>
<dbReference type="InterPro" id="IPR011006">
    <property type="entry name" value="CheY-like_superfamily"/>
</dbReference>
<dbReference type="Proteomes" id="UP000541185">
    <property type="component" value="Unassembled WGS sequence"/>
</dbReference>
<dbReference type="GO" id="GO:0050660">
    <property type="term" value="F:flavin adenine dinucleotide binding"/>
    <property type="evidence" value="ECO:0007669"/>
    <property type="project" value="InterPro"/>
</dbReference>
<evidence type="ECO:0000259" key="3">
    <source>
        <dbReference type="PROSITE" id="PS50110"/>
    </source>
</evidence>
<dbReference type="InterPro" id="IPR001789">
    <property type="entry name" value="Sig_transdc_resp-reg_receiver"/>
</dbReference>
<sequence>MDTEASLVAIVDDEESVRKALGRLVRSAGYEAAVFSSGSDFLQSLQLRLPRCVVLDLRMPRVTGFDVQQGIMRAGAGVPVIIITGDDTTDSRERALRDGARAYLRKPVDDAMLLEAIQGAVRFGAP</sequence>
<evidence type="ECO:0000256" key="1">
    <source>
        <dbReference type="ARBA" id="ARBA00022553"/>
    </source>
</evidence>
<feature type="modified residue" description="4-aspartylphosphate" evidence="2">
    <location>
        <position position="56"/>
    </location>
</feature>
<dbReference type="SMART" id="SM00448">
    <property type="entry name" value="REC"/>
    <property type="match status" value="1"/>
</dbReference>
<feature type="domain" description="Response regulatory" evidence="3">
    <location>
        <begin position="7"/>
        <end position="121"/>
    </location>
</feature>
<proteinExistence type="predicted"/>
<evidence type="ECO:0000313" key="5">
    <source>
        <dbReference type="Proteomes" id="UP000541185"/>
    </source>
</evidence>
<dbReference type="PANTHER" id="PTHR44591:SF3">
    <property type="entry name" value="RESPONSE REGULATORY DOMAIN-CONTAINING PROTEIN"/>
    <property type="match status" value="1"/>
</dbReference>
<reference evidence="4 5" key="1">
    <citation type="submission" date="2020-04" db="EMBL/GenBank/DDBJ databases">
        <title>Ramlibacter sp. G-1-2-2 isolated from soil.</title>
        <authorList>
            <person name="Dahal R.H."/>
        </authorList>
    </citation>
    <scope>NUCLEOTIDE SEQUENCE [LARGE SCALE GENOMIC DNA]</scope>
    <source>
        <strain evidence="4 5">G-1-2-2</strain>
    </source>
</reference>
<comment type="caution">
    <text evidence="4">The sequence shown here is derived from an EMBL/GenBank/DDBJ whole genome shotgun (WGS) entry which is preliminary data.</text>
</comment>
<organism evidence="4 5">
    <name type="scientific">Ramlibacter agri</name>
    <dbReference type="NCBI Taxonomy" id="2728837"/>
    <lineage>
        <taxon>Bacteria</taxon>
        <taxon>Pseudomonadati</taxon>
        <taxon>Pseudomonadota</taxon>
        <taxon>Betaproteobacteria</taxon>
        <taxon>Burkholderiales</taxon>
        <taxon>Comamonadaceae</taxon>
        <taxon>Ramlibacter</taxon>
    </lineage>
</organism>